<sequence>MIGNTALHVAAKYGQLPVTKWLIEKGGISPFVTTPEGNTPYILAAHEDSITNYSSEQIKGKKKVMDFLKTVVANDEQGVTPLALQQKDIPQYIKGPYEEIKIFSDMEFQGLLRSGSYKCYWNRVFLTGPFGVGKTCLAKILVGDEAPEQRESTDGIWIYLGRAGMNIKERCWVFLEKGTILNATVQSLLRSKEMAIPGIEKSKEEMSDSVDAKHREEIQNKGSVSSSSGQVTFSPGAAKREEEMPDRSGVKSNVSTPGVHTITSRLKAFFSLPNRKQKVSKGICC</sequence>
<dbReference type="AlphaFoldDB" id="A0A8B6D0K1"/>
<dbReference type="PROSITE" id="PS50297">
    <property type="entry name" value="ANK_REP_REGION"/>
    <property type="match status" value="1"/>
</dbReference>
<accession>A0A8B6D0K1</accession>
<gene>
    <name evidence="3" type="ORF">MGAL_10B028830</name>
</gene>
<dbReference type="SUPFAM" id="SSF52540">
    <property type="entry name" value="P-loop containing nucleoside triphosphate hydrolases"/>
    <property type="match status" value="1"/>
</dbReference>
<dbReference type="SUPFAM" id="SSF48403">
    <property type="entry name" value="Ankyrin repeat"/>
    <property type="match status" value="1"/>
</dbReference>
<feature type="compositionally biased region" description="Basic and acidic residues" evidence="2">
    <location>
        <begin position="201"/>
        <end position="219"/>
    </location>
</feature>
<organism evidence="3 4">
    <name type="scientific">Mytilus galloprovincialis</name>
    <name type="common">Mediterranean mussel</name>
    <dbReference type="NCBI Taxonomy" id="29158"/>
    <lineage>
        <taxon>Eukaryota</taxon>
        <taxon>Metazoa</taxon>
        <taxon>Spiralia</taxon>
        <taxon>Lophotrochozoa</taxon>
        <taxon>Mollusca</taxon>
        <taxon>Bivalvia</taxon>
        <taxon>Autobranchia</taxon>
        <taxon>Pteriomorphia</taxon>
        <taxon>Mytilida</taxon>
        <taxon>Mytiloidea</taxon>
        <taxon>Mytilidae</taxon>
        <taxon>Mytilinae</taxon>
        <taxon>Mytilus</taxon>
    </lineage>
</organism>
<dbReference type="InterPro" id="IPR002110">
    <property type="entry name" value="Ankyrin_rpt"/>
</dbReference>
<protein>
    <submittedName>
        <fullName evidence="3">Uncharacterized protein</fullName>
    </submittedName>
</protein>
<name>A0A8B6D0K1_MYTGA</name>
<evidence type="ECO:0000256" key="2">
    <source>
        <dbReference type="SAM" id="MobiDB-lite"/>
    </source>
</evidence>
<proteinExistence type="predicted"/>
<reference evidence="3" key="1">
    <citation type="submission" date="2018-11" db="EMBL/GenBank/DDBJ databases">
        <authorList>
            <person name="Alioto T."/>
            <person name="Alioto T."/>
        </authorList>
    </citation>
    <scope>NUCLEOTIDE SEQUENCE</scope>
</reference>
<dbReference type="SMART" id="SM00248">
    <property type="entry name" value="ANK"/>
    <property type="match status" value="1"/>
</dbReference>
<feature type="compositionally biased region" description="Basic and acidic residues" evidence="2">
    <location>
        <begin position="238"/>
        <end position="249"/>
    </location>
</feature>
<dbReference type="InterPro" id="IPR036770">
    <property type="entry name" value="Ankyrin_rpt-contain_sf"/>
</dbReference>
<keyword evidence="1" id="KW-0040">ANK repeat</keyword>
<dbReference type="Proteomes" id="UP000596742">
    <property type="component" value="Unassembled WGS sequence"/>
</dbReference>
<dbReference type="PROSITE" id="PS50088">
    <property type="entry name" value="ANK_REPEAT"/>
    <property type="match status" value="1"/>
</dbReference>
<evidence type="ECO:0000256" key="1">
    <source>
        <dbReference type="PROSITE-ProRule" id="PRU00023"/>
    </source>
</evidence>
<dbReference type="InterPro" id="IPR027417">
    <property type="entry name" value="P-loop_NTPase"/>
</dbReference>
<feature type="region of interest" description="Disordered" evidence="2">
    <location>
        <begin position="201"/>
        <end position="256"/>
    </location>
</feature>
<dbReference type="EMBL" id="UYJE01002625">
    <property type="protein sequence ID" value="VDI12402.1"/>
    <property type="molecule type" value="Genomic_DNA"/>
</dbReference>
<keyword evidence="4" id="KW-1185">Reference proteome</keyword>
<evidence type="ECO:0000313" key="4">
    <source>
        <dbReference type="Proteomes" id="UP000596742"/>
    </source>
</evidence>
<evidence type="ECO:0000313" key="3">
    <source>
        <dbReference type="EMBL" id="VDI12402.1"/>
    </source>
</evidence>
<dbReference type="Pfam" id="PF13857">
    <property type="entry name" value="Ank_5"/>
    <property type="match status" value="1"/>
</dbReference>
<feature type="repeat" description="ANK" evidence="1">
    <location>
        <begin position="2"/>
        <end position="26"/>
    </location>
</feature>
<dbReference type="OrthoDB" id="6169148at2759"/>
<comment type="caution">
    <text evidence="3">The sequence shown here is derived from an EMBL/GenBank/DDBJ whole genome shotgun (WGS) entry which is preliminary data.</text>
</comment>
<dbReference type="Gene3D" id="1.25.40.20">
    <property type="entry name" value="Ankyrin repeat-containing domain"/>
    <property type="match status" value="1"/>
</dbReference>